<dbReference type="Gene3D" id="3.40.50.720">
    <property type="entry name" value="NAD(P)-binding Rossmann-like Domain"/>
    <property type="match status" value="1"/>
</dbReference>
<evidence type="ECO:0000313" key="9">
    <source>
        <dbReference type="EMBL" id="TKA37966.1"/>
    </source>
</evidence>
<comment type="caution">
    <text evidence="9">The sequence shown here is derived from an EMBL/GenBank/DDBJ whole genome shotgun (WGS) entry which is preliminary data.</text>
</comment>
<evidence type="ECO:0000256" key="2">
    <source>
        <dbReference type="ARBA" id="ARBA00005986"/>
    </source>
</evidence>
<dbReference type="FunFam" id="3.40.50.720:FF:000039">
    <property type="entry name" value="Alcohol dehydrogenase AdhP"/>
    <property type="match status" value="1"/>
</dbReference>
<dbReference type="EMBL" id="NAJP01000048">
    <property type="protein sequence ID" value="TKA37966.1"/>
    <property type="molecule type" value="Genomic_DNA"/>
</dbReference>
<keyword evidence="6" id="KW-0560">Oxidoreductase</keyword>
<evidence type="ECO:0000256" key="4">
    <source>
        <dbReference type="ARBA" id="ARBA00022723"/>
    </source>
</evidence>
<evidence type="ECO:0000256" key="3">
    <source>
        <dbReference type="ARBA" id="ARBA00008072"/>
    </source>
</evidence>
<dbReference type="Gene3D" id="3.30.70.100">
    <property type="match status" value="1"/>
</dbReference>
<dbReference type="GO" id="GO:0018455">
    <property type="term" value="F:alcohol dehydrogenase [NAD(P)+] activity"/>
    <property type="evidence" value="ECO:0007669"/>
    <property type="project" value="UniProtKB-ARBA"/>
</dbReference>
<dbReference type="SUPFAM" id="SSF54909">
    <property type="entry name" value="Dimeric alpha+beta barrel"/>
    <property type="match status" value="1"/>
</dbReference>
<dbReference type="AlphaFoldDB" id="A0A4U0USE0"/>
<keyword evidence="4" id="KW-0479">Metal-binding</keyword>
<keyword evidence="7" id="KW-0520">NAD</keyword>
<comment type="similarity">
    <text evidence="3">Belongs to the zinc-containing alcohol dehydrogenase family.</text>
</comment>
<evidence type="ECO:0000259" key="8">
    <source>
        <dbReference type="SMART" id="SM00829"/>
    </source>
</evidence>
<dbReference type="InterPro" id="IPR013154">
    <property type="entry name" value="ADH-like_N"/>
</dbReference>
<dbReference type="InterPro" id="IPR011032">
    <property type="entry name" value="GroES-like_sf"/>
</dbReference>
<dbReference type="OrthoDB" id="1879366at2759"/>
<proteinExistence type="inferred from homology"/>
<dbReference type="Proteomes" id="UP000310066">
    <property type="component" value="Unassembled WGS sequence"/>
</dbReference>
<dbReference type="Gene3D" id="3.90.180.10">
    <property type="entry name" value="Medium-chain alcohol dehydrogenases, catalytic domain"/>
    <property type="match status" value="1"/>
</dbReference>
<protein>
    <recommendedName>
        <fullName evidence="8">Enoyl reductase (ER) domain-containing protein</fullName>
    </recommendedName>
</protein>
<dbReference type="Pfam" id="PF07110">
    <property type="entry name" value="EthD"/>
    <property type="match status" value="1"/>
</dbReference>
<accession>A0A4U0USE0</accession>
<gene>
    <name evidence="9" type="ORF">B0A54_10569</name>
</gene>
<reference evidence="9 10" key="1">
    <citation type="submission" date="2017-03" db="EMBL/GenBank/DDBJ databases">
        <title>Genomes of endolithic fungi from Antarctica.</title>
        <authorList>
            <person name="Coleine C."/>
            <person name="Masonjones S."/>
            <person name="Stajich J.E."/>
        </authorList>
    </citation>
    <scope>NUCLEOTIDE SEQUENCE [LARGE SCALE GENOMIC DNA]</scope>
    <source>
        <strain evidence="9 10">CCFEE 5311</strain>
    </source>
</reference>
<evidence type="ECO:0000256" key="6">
    <source>
        <dbReference type="ARBA" id="ARBA00023002"/>
    </source>
</evidence>
<dbReference type="Pfam" id="PF00107">
    <property type="entry name" value="ADH_zinc_N"/>
    <property type="match status" value="1"/>
</dbReference>
<dbReference type="InterPro" id="IPR013149">
    <property type="entry name" value="ADH-like_C"/>
</dbReference>
<dbReference type="SUPFAM" id="SSF50129">
    <property type="entry name" value="GroES-like"/>
    <property type="match status" value="1"/>
</dbReference>
<dbReference type="InterPro" id="IPR011008">
    <property type="entry name" value="Dimeric_a/b-barrel"/>
</dbReference>
<dbReference type="InterPro" id="IPR020843">
    <property type="entry name" value="ER"/>
</dbReference>
<dbReference type="GO" id="GO:0046872">
    <property type="term" value="F:metal ion binding"/>
    <property type="evidence" value="ECO:0007669"/>
    <property type="project" value="UniProtKB-KW"/>
</dbReference>
<dbReference type="InterPro" id="IPR009799">
    <property type="entry name" value="EthD_dom"/>
</dbReference>
<dbReference type="PANTHER" id="PTHR42940:SF8">
    <property type="entry name" value="VACUOLAR PROTEIN SORTING-ASSOCIATED PROTEIN 11"/>
    <property type="match status" value="1"/>
</dbReference>
<dbReference type="SMART" id="SM00829">
    <property type="entry name" value="PKS_ER"/>
    <property type="match status" value="1"/>
</dbReference>
<dbReference type="STRING" id="329885.A0A4U0USE0"/>
<feature type="domain" description="Enoyl reductase (ER)" evidence="8">
    <location>
        <begin position="31"/>
        <end position="364"/>
    </location>
</feature>
<dbReference type="SUPFAM" id="SSF51735">
    <property type="entry name" value="NAD(P)-binding Rossmann-fold domains"/>
    <property type="match status" value="1"/>
</dbReference>
<sequence>MTASVTEAAKANSELDPAAGKITLKAAAGEGTMRAGQWDPEQKKVVIREVSIPEAGPGQFLVKIASASLCHSDILSIEANNTATLGHEGAGYIEKMHSSVEDKGFKVGDPIGFLYIIGCCFECEGCMIHNIHCVTGKQLLQGFTTDGFFAEYAVVDYQNAMKLPESIDIKTASPIFCAGITAFHAVDNAELKEGDWMAVVGAGGLGQQATQIAKAMGFKVVALDVNDATLEVCKKQGADAVFNSRTNKGYVEELKKLTSGGVRAACVFSNADAAYAGVPAILRLGGVMMVIGLPHNPLNISSMDLALGKYKVKSESTGIPQRMKKAVEFLAKHNIKPEVQQRKLDDLNDMVTEMKEGKATKRMLAQNLTSIKTTMTLKKIDHEFKNDALSYDATPNYQPCIKLSFFFNKKPDVSDEQFHRYSSLVVCARHPLTFPPIDLSHWETVHADLTIAAKDFKACKIQRYVQFHQTADMKEKAKQLGLEHVAFDGCSEILVRDWDDWMKFYSSPEYARVMQPDCAHFMAFPIHVMVGCDNLVYGQAIPGEGSKDGITAETLQSK</sequence>
<name>A0A4U0USE0_9PEZI</name>
<dbReference type="PANTHER" id="PTHR42940">
    <property type="entry name" value="ALCOHOL DEHYDROGENASE 1-RELATED"/>
    <property type="match status" value="1"/>
</dbReference>
<evidence type="ECO:0000256" key="7">
    <source>
        <dbReference type="ARBA" id="ARBA00023027"/>
    </source>
</evidence>
<organism evidence="9 10">
    <name type="scientific">Friedmanniomyces endolithicus</name>
    <dbReference type="NCBI Taxonomy" id="329885"/>
    <lineage>
        <taxon>Eukaryota</taxon>
        <taxon>Fungi</taxon>
        <taxon>Dikarya</taxon>
        <taxon>Ascomycota</taxon>
        <taxon>Pezizomycotina</taxon>
        <taxon>Dothideomycetes</taxon>
        <taxon>Dothideomycetidae</taxon>
        <taxon>Mycosphaerellales</taxon>
        <taxon>Teratosphaeriaceae</taxon>
        <taxon>Friedmanniomyces</taxon>
    </lineage>
</organism>
<dbReference type="InterPro" id="IPR036291">
    <property type="entry name" value="NAD(P)-bd_dom_sf"/>
</dbReference>
<dbReference type="Pfam" id="PF08240">
    <property type="entry name" value="ADH_N"/>
    <property type="match status" value="1"/>
</dbReference>
<evidence type="ECO:0000256" key="1">
    <source>
        <dbReference type="ARBA" id="ARBA00001947"/>
    </source>
</evidence>
<comment type="similarity">
    <text evidence="2">Belongs to the tpcK family.</text>
</comment>
<evidence type="ECO:0000256" key="5">
    <source>
        <dbReference type="ARBA" id="ARBA00022833"/>
    </source>
</evidence>
<comment type="cofactor">
    <cofactor evidence="1">
        <name>Zn(2+)</name>
        <dbReference type="ChEBI" id="CHEBI:29105"/>
    </cofactor>
</comment>
<keyword evidence="5" id="KW-0862">Zinc</keyword>
<evidence type="ECO:0000313" key="10">
    <source>
        <dbReference type="Proteomes" id="UP000310066"/>
    </source>
</evidence>